<keyword evidence="2" id="KW-1185">Reference proteome</keyword>
<protein>
    <recommendedName>
        <fullName evidence="3">ABC-type branched-subunit amino acid transport system substrate-binding protein</fullName>
    </recommendedName>
</protein>
<dbReference type="AlphaFoldDB" id="A0A4R6IJF0"/>
<dbReference type="Gene3D" id="3.40.50.2300">
    <property type="match status" value="2"/>
</dbReference>
<dbReference type="InterPro" id="IPR028082">
    <property type="entry name" value="Peripla_BP_I"/>
</dbReference>
<proteinExistence type="predicted"/>
<dbReference type="SUPFAM" id="SSF53822">
    <property type="entry name" value="Periplasmic binding protein-like I"/>
    <property type="match status" value="1"/>
</dbReference>
<sequence length="410" mass="46447">MISVPNLRLLLSGNKYLIFLVIGTVLAACSPKIRPDDKKKTNAPETEKAAVVPQAKFSEAEIALLLPFKLNTINLRGISKTEIEQSALSIDFYQGFKIGLDSAAAGGFNFKLDVYDTRDQTGHLQELINNKKLNKSNLIVGPVFPEGLKFMKSFSTSQQVPMVSPLAASQPEEFNNPFLISIVNNIDLHAKKMGDFISRSYSRENSIVVLINPASQSDEILATPLRKYFQAQRNNRFTVQEYSSVFTLETKLVKGKKYIILLCSSDKNFVTATLNKLVKMQRTGLNADLFGHPDWVKQNYPTDKLQLLNTTVSTSYRVDYKRPEVIEFIKKYRKAYGFEPGEYAFKGFDIGCYFGKLIAKHGSGYIRNITRERYKGLQNNFSFVYDANTGYLNTNLMLLRYKNYDLISVE</sequence>
<dbReference type="CDD" id="cd06268">
    <property type="entry name" value="PBP1_ABC_transporter_LIVBP-like"/>
    <property type="match status" value="1"/>
</dbReference>
<name>A0A4R6IJF0_9SPHI</name>
<organism evidence="1 2">
    <name type="scientific">Pedobacter duraquae</name>
    <dbReference type="NCBI Taxonomy" id="425511"/>
    <lineage>
        <taxon>Bacteria</taxon>
        <taxon>Pseudomonadati</taxon>
        <taxon>Bacteroidota</taxon>
        <taxon>Sphingobacteriia</taxon>
        <taxon>Sphingobacteriales</taxon>
        <taxon>Sphingobacteriaceae</taxon>
        <taxon>Pedobacter</taxon>
    </lineage>
</organism>
<dbReference type="Proteomes" id="UP000295499">
    <property type="component" value="Unassembled WGS sequence"/>
</dbReference>
<reference evidence="1 2" key="1">
    <citation type="submission" date="2019-03" db="EMBL/GenBank/DDBJ databases">
        <title>Genomic Encyclopedia of Archaeal and Bacterial Type Strains, Phase II (KMG-II): from individual species to whole genera.</title>
        <authorList>
            <person name="Goeker M."/>
        </authorList>
    </citation>
    <scope>NUCLEOTIDE SEQUENCE [LARGE SCALE GENOMIC DNA]</scope>
    <source>
        <strain evidence="1 2">DSM 19034</strain>
    </source>
</reference>
<evidence type="ECO:0000313" key="1">
    <source>
        <dbReference type="EMBL" id="TDO22056.1"/>
    </source>
</evidence>
<dbReference type="EMBL" id="SNWM01000003">
    <property type="protein sequence ID" value="TDO22056.1"/>
    <property type="molecule type" value="Genomic_DNA"/>
</dbReference>
<gene>
    <name evidence="1" type="ORF">CLV32_3170</name>
</gene>
<evidence type="ECO:0008006" key="3">
    <source>
        <dbReference type="Google" id="ProtNLM"/>
    </source>
</evidence>
<dbReference type="RefSeq" id="WP_243732329.1">
    <property type="nucleotide sequence ID" value="NZ_SNWM01000003.1"/>
</dbReference>
<comment type="caution">
    <text evidence="1">The sequence shown here is derived from an EMBL/GenBank/DDBJ whole genome shotgun (WGS) entry which is preliminary data.</text>
</comment>
<evidence type="ECO:0000313" key="2">
    <source>
        <dbReference type="Proteomes" id="UP000295499"/>
    </source>
</evidence>
<accession>A0A4R6IJF0</accession>